<dbReference type="SUPFAM" id="SSF47226">
    <property type="entry name" value="Histidine-containing phosphotransfer domain, HPT domain"/>
    <property type="match status" value="1"/>
</dbReference>
<comment type="similarity">
    <text evidence="12">Belongs to the SGF11 family.</text>
</comment>
<dbReference type="GO" id="GO:0000160">
    <property type="term" value="P:phosphorelay signal transduction system"/>
    <property type="evidence" value="ECO:0007669"/>
    <property type="project" value="InterPro"/>
</dbReference>
<evidence type="ECO:0000256" key="5">
    <source>
        <dbReference type="ARBA" id="ARBA00022833"/>
    </source>
</evidence>
<keyword evidence="6" id="KW-0156">Chromatin regulator</keyword>
<reference evidence="15" key="1">
    <citation type="submission" date="2018-01" db="EMBL/GenBank/DDBJ databases">
        <authorList>
            <person name="Mao J.F."/>
        </authorList>
    </citation>
    <scope>NUCLEOTIDE SEQUENCE</scope>
    <source>
        <strain evidence="15">Huo1</strain>
        <tissue evidence="15">Leaf</tissue>
    </source>
</reference>
<dbReference type="EMBL" id="PNBA02000016">
    <property type="protein sequence ID" value="KAG6396297.1"/>
    <property type="molecule type" value="Genomic_DNA"/>
</dbReference>
<name>A0A8X8Z8S7_SALSN</name>
<protein>
    <recommendedName>
        <fullName evidence="12">SAGA-associated factor 11</fullName>
    </recommendedName>
</protein>
<dbReference type="Gene3D" id="3.30.160.60">
    <property type="entry name" value="Classic Zinc Finger"/>
    <property type="match status" value="1"/>
</dbReference>
<dbReference type="Pfam" id="PF08209">
    <property type="entry name" value="Sgf11"/>
    <property type="match status" value="1"/>
</dbReference>
<evidence type="ECO:0000256" key="8">
    <source>
        <dbReference type="ARBA" id="ARBA00023015"/>
    </source>
</evidence>
<dbReference type="GO" id="GO:0071819">
    <property type="term" value="C:DUBm complex"/>
    <property type="evidence" value="ECO:0007669"/>
    <property type="project" value="TreeGrafter"/>
</dbReference>
<keyword evidence="10" id="KW-0804">Transcription</keyword>
<dbReference type="InterPro" id="IPR036641">
    <property type="entry name" value="HPT_dom_sf"/>
</dbReference>
<dbReference type="InterPro" id="IPR013246">
    <property type="entry name" value="SAGA_su_Sgf11"/>
</dbReference>
<dbReference type="GO" id="GO:0008270">
    <property type="term" value="F:zinc ion binding"/>
    <property type="evidence" value="ECO:0007669"/>
    <property type="project" value="UniProtKB-KW"/>
</dbReference>
<reference evidence="15" key="2">
    <citation type="submission" date="2020-08" db="EMBL/GenBank/DDBJ databases">
        <title>Plant Genome Project.</title>
        <authorList>
            <person name="Zhang R.-G."/>
        </authorList>
    </citation>
    <scope>NUCLEOTIDE SEQUENCE</scope>
    <source>
        <strain evidence="15">Huo1</strain>
        <tissue evidence="15">Leaf</tissue>
    </source>
</reference>
<feature type="domain" description="HPt" evidence="14">
    <location>
        <begin position="210"/>
        <end position="279"/>
    </location>
</feature>
<keyword evidence="3" id="KW-0479">Metal-binding</keyword>
<evidence type="ECO:0000256" key="2">
    <source>
        <dbReference type="ARBA" id="ARBA00004514"/>
    </source>
</evidence>
<evidence type="ECO:0000313" key="16">
    <source>
        <dbReference type="Proteomes" id="UP000298416"/>
    </source>
</evidence>
<dbReference type="GO" id="GO:0005829">
    <property type="term" value="C:cytosol"/>
    <property type="evidence" value="ECO:0007669"/>
    <property type="project" value="UniProtKB-SubCell"/>
</dbReference>
<dbReference type="GO" id="GO:0070461">
    <property type="term" value="C:SAGA-type complex"/>
    <property type="evidence" value="ECO:0007669"/>
    <property type="project" value="UniProtKB-ARBA"/>
</dbReference>
<proteinExistence type="inferred from homology"/>
<organism evidence="15">
    <name type="scientific">Salvia splendens</name>
    <name type="common">Scarlet sage</name>
    <dbReference type="NCBI Taxonomy" id="180675"/>
    <lineage>
        <taxon>Eukaryota</taxon>
        <taxon>Viridiplantae</taxon>
        <taxon>Streptophyta</taxon>
        <taxon>Embryophyta</taxon>
        <taxon>Tracheophyta</taxon>
        <taxon>Spermatophyta</taxon>
        <taxon>Magnoliopsida</taxon>
        <taxon>eudicotyledons</taxon>
        <taxon>Gunneridae</taxon>
        <taxon>Pentapetalae</taxon>
        <taxon>asterids</taxon>
        <taxon>lamiids</taxon>
        <taxon>Lamiales</taxon>
        <taxon>Lamiaceae</taxon>
        <taxon>Nepetoideae</taxon>
        <taxon>Mentheae</taxon>
        <taxon>Salviinae</taxon>
        <taxon>Salvia</taxon>
        <taxon>Salvia subgen. Calosphace</taxon>
        <taxon>core Calosphace</taxon>
    </lineage>
</organism>
<dbReference type="GO" id="GO:0006325">
    <property type="term" value="P:chromatin organization"/>
    <property type="evidence" value="ECO:0007669"/>
    <property type="project" value="UniProtKB-KW"/>
</dbReference>
<evidence type="ECO:0000256" key="11">
    <source>
        <dbReference type="ARBA" id="ARBA00023242"/>
    </source>
</evidence>
<dbReference type="Pfam" id="PF01627">
    <property type="entry name" value="Hpt"/>
    <property type="match status" value="1"/>
</dbReference>
<evidence type="ECO:0000313" key="15">
    <source>
        <dbReference type="EMBL" id="KAG6396297.1"/>
    </source>
</evidence>
<gene>
    <name evidence="15" type="ORF">SASPL_142445</name>
</gene>
<comment type="caution">
    <text evidence="15">The sequence shown here is derived from an EMBL/GenBank/DDBJ whole genome shotgun (WGS) entry which is preliminary data.</text>
</comment>
<keyword evidence="7" id="KW-0932">Cytokinin signaling pathway</keyword>
<evidence type="ECO:0000256" key="9">
    <source>
        <dbReference type="ARBA" id="ARBA00023159"/>
    </source>
</evidence>
<dbReference type="Gene3D" id="1.20.120.160">
    <property type="entry name" value="HPT domain"/>
    <property type="match status" value="2"/>
</dbReference>
<evidence type="ECO:0000256" key="12">
    <source>
        <dbReference type="RuleBase" id="RU261113"/>
    </source>
</evidence>
<accession>A0A8X8Z8S7</accession>
<keyword evidence="11" id="KW-0539">Nucleus</keyword>
<keyword evidence="5" id="KW-0862">Zinc</keyword>
<dbReference type="FunFam" id="3.30.160.60:FF:000118">
    <property type="entry name" value="Ataxin-7-like protein 3"/>
    <property type="match status" value="1"/>
</dbReference>
<dbReference type="PANTHER" id="PTHR47674:SF3">
    <property type="entry name" value="SAGA-ASSOCIATED FACTOR 11"/>
    <property type="match status" value="1"/>
</dbReference>
<evidence type="ECO:0000259" key="14">
    <source>
        <dbReference type="Pfam" id="PF01627"/>
    </source>
</evidence>
<dbReference type="GO" id="GO:0009736">
    <property type="term" value="P:cytokinin-activated signaling pathway"/>
    <property type="evidence" value="ECO:0007669"/>
    <property type="project" value="UniProtKB-KW"/>
</dbReference>
<evidence type="ECO:0000256" key="6">
    <source>
        <dbReference type="ARBA" id="ARBA00022853"/>
    </source>
</evidence>
<keyword evidence="16" id="KW-1185">Reference proteome</keyword>
<comment type="subcellular location">
    <subcellularLocation>
        <location evidence="2">Cytoplasm</location>
        <location evidence="2">Cytosol</location>
    </subcellularLocation>
    <subcellularLocation>
        <location evidence="1 12">Nucleus</location>
    </subcellularLocation>
</comment>
<evidence type="ECO:0000256" key="7">
    <source>
        <dbReference type="ARBA" id="ARBA00022864"/>
    </source>
</evidence>
<dbReference type="Proteomes" id="UP000298416">
    <property type="component" value="Unassembled WGS sequence"/>
</dbReference>
<sequence length="310" mass="34080">MSVPKEDGMPFPSEIFGNASIYADLVSKLSQLGLADAPFLALCVPFFVHYKRLLSDVFDELLDCIIVDVASESHRIARLGLDRHLDDEEEELRLSAEARARASDPSHSGEANGKYVVDIFGQTHPAIANEIFECMNCSRSIVAGRFAPHLEKCMGKGRKARLKSTRSSTAAQNRYSRGSPVSNTNRLANGSAGNAATEGFLDVQFSQLQMLQDESNPDFVDQQNVDFKKIDAHVHQLKGSSSSIGAQRVKNTCIAFRSFCEEQNVEGCLGCLQQVKHEYLLVKTKLEALLRLEQQIVAAGGAIPILNEFC</sequence>
<keyword evidence="9 12" id="KW-0010">Activator</keyword>
<evidence type="ECO:0000256" key="3">
    <source>
        <dbReference type="ARBA" id="ARBA00022723"/>
    </source>
</evidence>
<keyword evidence="4" id="KW-0863">Zinc-finger</keyword>
<dbReference type="CDD" id="cd00088">
    <property type="entry name" value="HPT"/>
    <property type="match status" value="1"/>
</dbReference>
<evidence type="ECO:0000256" key="1">
    <source>
        <dbReference type="ARBA" id="ARBA00004123"/>
    </source>
</evidence>
<feature type="region of interest" description="Disordered" evidence="13">
    <location>
        <begin position="157"/>
        <end position="189"/>
    </location>
</feature>
<evidence type="ECO:0000256" key="10">
    <source>
        <dbReference type="ARBA" id="ARBA00023163"/>
    </source>
</evidence>
<dbReference type="PANTHER" id="PTHR47674">
    <property type="entry name" value="SAGA-ASSOCIATED FACTOR 11"/>
    <property type="match status" value="1"/>
</dbReference>
<dbReference type="InterPro" id="IPR008207">
    <property type="entry name" value="Sig_transdc_His_kin_Hpt_dom"/>
</dbReference>
<feature type="compositionally biased region" description="Polar residues" evidence="13">
    <location>
        <begin position="165"/>
        <end position="189"/>
    </location>
</feature>
<evidence type="ECO:0000256" key="4">
    <source>
        <dbReference type="ARBA" id="ARBA00022771"/>
    </source>
</evidence>
<dbReference type="AlphaFoldDB" id="A0A8X8Z8S7"/>
<evidence type="ECO:0000256" key="13">
    <source>
        <dbReference type="SAM" id="MobiDB-lite"/>
    </source>
</evidence>
<keyword evidence="8" id="KW-0805">Transcription regulation</keyword>